<comment type="caution">
    <text evidence="1">The sequence shown here is derived from an EMBL/GenBank/DDBJ whole genome shotgun (WGS) entry which is preliminary data.</text>
</comment>
<dbReference type="Proteomes" id="UP001558850">
    <property type="component" value="Unassembled WGS sequence"/>
</dbReference>
<reference evidence="1" key="1">
    <citation type="submission" date="2024-07" db="EMBL/GenBank/DDBJ databases">
        <title>A survey of Mimosa microsymbionts across Brazilian biomes reveals a high diversity of Paraburkholderia nodulating endemic species, but also that Cupriavidus is common as a symbiont of widespread species.</title>
        <authorList>
            <person name="Rouws L."/>
            <person name="Barauna A."/>
            <person name="Beukes C."/>
            <person name="Rouws J.R.C."/>
            <person name="De Faria S.M."/>
            <person name="Gross E."/>
            <person name="Bueno Dos Reis Junior F."/>
            <person name="Simon M.F."/>
            <person name="Maluk M."/>
            <person name="Odee D.W."/>
            <person name="Kenicer G."/>
            <person name="Young J.P.W."/>
            <person name="Reis V.M."/>
            <person name="Zilli J."/>
            <person name="James E.K."/>
        </authorList>
    </citation>
    <scope>NUCLEOTIDE SEQUENCE</scope>
    <source>
        <strain evidence="1">EG181B</strain>
    </source>
</reference>
<sequence>MFHNSSNNEQKEPLTIAQQLNSKDYKDIRILLLLDSGQVPGISVQHESISQAYKHTETPSSPPGNPLVQAIVQAFSQLGLALPFGQTGTPATGGAQGISSTSHAGSLSGAGVDAIFEQFIGQILQVAPSLQYGTASSPASQGNSGNQGNGPSATTAYSNPLAEGLESLARAVGAGSIQTGEASGNSETGSTTSLNNAVSKLQQDFNTLFGSTGADNRASLKTFLQTFASNVTELSASRSGGTFVLTSA</sequence>
<evidence type="ECO:0000313" key="2">
    <source>
        <dbReference type="Proteomes" id="UP001558850"/>
    </source>
</evidence>
<protein>
    <submittedName>
        <fullName evidence="1">Uncharacterized protein</fullName>
    </submittedName>
</protein>
<name>A0ACC6TXX1_9BURK</name>
<keyword evidence="2" id="KW-1185">Reference proteome</keyword>
<proteinExistence type="predicted"/>
<gene>
    <name evidence="1" type="ORF">AB4Y32_09935</name>
</gene>
<dbReference type="EMBL" id="JBFRCH010000004">
    <property type="protein sequence ID" value="MEX3932112.1"/>
    <property type="molecule type" value="Genomic_DNA"/>
</dbReference>
<organism evidence="1 2">
    <name type="scientific">Paraburkholderia phymatum</name>
    <dbReference type="NCBI Taxonomy" id="148447"/>
    <lineage>
        <taxon>Bacteria</taxon>
        <taxon>Pseudomonadati</taxon>
        <taxon>Pseudomonadota</taxon>
        <taxon>Betaproteobacteria</taxon>
        <taxon>Burkholderiales</taxon>
        <taxon>Burkholderiaceae</taxon>
        <taxon>Paraburkholderia</taxon>
    </lineage>
</organism>
<evidence type="ECO:0000313" key="1">
    <source>
        <dbReference type="EMBL" id="MEX3932112.1"/>
    </source>
</evidence>
<accession>A0ACC6TXX1</accession>